<dbReference type="Pfam" id="PF00165">
    <property type="entry name" value="HTH_AraC"/>
    <property type="match status" value="1"/>
</dbReference>
<dbReference type="AlphaFoldDB" id="A0AA39V2U0"/>
<reference evidence="8" key="1">
    <citation type="submission" date="2023-03" db="EMBL/GenBank/DDBJ databases">
        <title>Complete genome of Cladonia borealis.</title>
        <authorList>
            <person name="Park H."/>
        </authorList>
    </citation>
    <scope>NUCLEOTIDE SEQUENCE</scope>
    <source>
        <strain evidence="8">ANT050790</strain>
    </source>
</reference>
<evidence type="ECO:0000256" key="4">
    <source>
        <dbReference type="ARBA" id="ARBA00023159"/>
    </source>
</evidence>
<keyword evidence="2" id="KW-0489">Methyltransferase</keyword>
<evidence type="ECO:0000256" key="6">
    <source>
        <dbReference type="SAM" id="MobiDB-lite"/>
    </source>
</evidence>
<evidence type="ECO:0000256" key="1">
    <source>
        <dbReference type="ARBA" id="ARBA00001947"/>
    </source>
</evidence>
<feature type="region of interest" description="Disordered" evidence="6">
    <location>
        <begin position="176"/>
        <end position="203"/>
    </location>
</feature>
<dbReference type="InterPro" id="IPR035451">
    <property type="entry name" value="Ada-like_dom_sf"/>
</dbReference>
<evidence type="ECO:0000256" key="2">
    <source>
        <dbReference type="ARBA" id="ARBA00022603"/>
    </source>
</evidence>
<feature type="domain" description="HTH araC/xylS-type" evidence="7">
    <location>
        <begin position="289"/>
        <end position="403"/>
    </location>
</feature>
<dbReference type="Gene3D" id="1.10.10.60">
    <property type="entry name" value="Homeodomain-like"/>
    <property type="match status" value="1"/>
</dbReference>
<evidence type="ECO:0000256" key="5">
    <source>
        <dbReference type="ARBA" id="ARBA00023163"/>
    </source>
</evidence>
<feature type="compositionally biased region" description="Polar residues" evidence="6">
    <location>
        <begin position="189"/>
        <end position="202"/>
    </location>
</feature>
<proteinExistence type="predicted"/>
<keyword evidence="9" id="KW-1185">Reference proteome</keyword>
<dbReference type="GO" id="GO:0006281">
    <property type="term" value="P:DNA repair"/>
    <property type="evidence" value="ECO:0007669"/>
    <property type="project" value="InterPro"/>
</dbReference>
<keyword evidence="2" id="KW-0808">Transferase</keyword>
<name>A0AA39V2U0_9LECA</name>
<dbReference type="SUPFAM" id="SSF57884">
    <property type="entry name" value="Ada DNA repair protein, N-terminal domain (N-Ada 10)"/>
    <property type="match status" value="1"/>
</dbReference>
<accession>A0AA39V2U0</accession>
<gene>
    <name evidence="8" type="ORF">JMJ35_008455</name>
</gene>
<dbReference type="GO" id="GO:0008270">
    <property type="term" value="F:zinc ion binding"/>
    <property type="evidence" value="ECO:0007669"/>
    <property type="project" value="InterPro"/>
</dbReference>
<dbReference type="Gene3D" id="3.40.10.10">
    <property type="entry name" value="DNA Methylphosphotriester Repair Domain"/>
    <property type="match status" value="1"/>
</dbReference>
<evidence type="ECO:0000313" key="8">
    <source>
        <dbReference type="EMBL" id="KAK0509084.1"/>
    </source>
</evidence>
<keyword evidence="5" id="KW-0804">Transcription</keyword>
<dbReference type="GO" id="GO:0043565">
    <property type="term" value="F:sequence-specific DNA binding"/>
    <property type="evidence" value="ECO:0007669"/>
    <property type="project" value="InterPro"/>
</dbReference>
<evidence type="ECO:0000256" key="3">
    <source>
        <dbReference type="ARBA" id="ARBA00023015"/>
    </source>
</evidence>
<organism evidence="8 9">
    <name type="scientific">Cladonia borealis</name>
    <dbReference type="NCBI Taxonomy" id="184061"/>
    <lineage>
        <taxon>Eukaryota</taxon>
        <taxon>Fungi</taxon>
        <taxon>Dikarya</taxon>
        <taxon>Ascomycota</taxon>
        <taxon>Pezizomycotina</taxon>
        <taxon>Lecanoromycetes</taxon>
        <taxon>OSLEUM clade</taxon>
        <taxon>Lecanoromycetidae</taxon>
        <taxon>Lecanorales</taxon>
        <taxon>Lecanorineae</taxon>
        <taxon>Cladoniaceae</taxon>
        <taxon>Cladonia</taxon>
    </lineage>
</organism>
<dbReference type="InterPro" id="IPR009057">
    <property type="entry name" value="Homeodomain-like_sf"/>
</dbReference>
<dbReference type="GO" id="GO:0032259">
    <property type="term" value="P:methylation"/>
    <property type="evidence" value="ECO:0007669"/>
    <property type="project" value="UniProtKB-KW"/>
</dbReference>
<comment type="cofactor">
    <cofactor evidence="1">
        <name>Zn(2+)</name>
        <dbReference type="ChEBI" id="CHEBI:29105"/>
    </cofactor>
</comment>
<keyword evidence="3" id="KW-0805">Transcription regulation</keyword>
<dbReference type="Pfam" id="PF02805">
    <property type="entry name" value="Ada_Zn_binding"/>
    <property type="match status" value="1"/>
</dbReference>
<evidence type="ECO:0000259" key="7">
    <source>
        <dbReference type="PROSITE" id="PS01124"/>
    </source>
</evidence>
<dbReference type="SMART" id="SM00342">
    <property type="entry name" value="HTH_ARAC"/>
    <property type="match status" value="1"/>
</dbReference>
<keyword evidence="4" id="KW-0010">Activator</keyword>
<dbReference type="SUPFAM" id="SSF46689">
    <property type="entry name" value="Homeodomain-like"/>
    <property type="match status" value="1"/>
</dbReference>
<dbReference type="PROSITE" id="PS01124">
    <property type="entry name" value="HTH_ARAC_FAMILY_2"/>
    <property type="match status" value="1"/>
</dbReference>
<feature type="compositionally biased region" description="Low complexity" evidence="6">
    <location>
        <begin position="176"/>
        <end position="188"/>
    </location>
</feature>
<sequence>MAVLLQESLADATCFDQHDDFVHEFSLDKLQTSFNGMEHTTDDFYKRTCSGKEMLASAISPMDSDPKAPQSCFQSIDNVLGLSQEEEFLPPAFTSHSDDYRVECNLGQQEPFGWCEALDSSGDTCSAIDITSQPVDDFVDLLQSEYSFPWNDGQFDIPGTMISPSANAITDYSTPDMTDSSTPTYSSTCQNSPLSVGTSTSDFKTDNQRWHATQSRLRAADQSFLYGVLTTKIFCRPSCASRRPSRRHVRFFPFPGAIQAAEQANFRPCKRCHPELLGTTNTAVLGICQVLRNIIAEANKQDSTKDNKNAFKLETLAQSAGLSTFHFHRLFKATTQVTPGDFIAACRALALQDTLGKDRNKHENATSRTVNQVALTTNLSPSWSPRTARKALGNLSPTAYAKGAPSTIISHCCVDGTPCGRICIAFSNSNSEGREMNVHAVLIGPDAETRICLRFPDSTASERHSSALEKCVRSLGEEVRDRDTELADDVLLGLWRARVWLRLGEFWGSQEGFG</sequence>
<dbReference type="InterPro" id="IPR004026">
    <property type="entry name" value="Ada_DNA_repair_Zn-bd"/>
</dbReference>
<comment type="caution">
    <text evidence="8">The sequence shown here is derived from an EMBL/GenBank/DDBJ whole genome shotgun (WGS) entry which is preliminary data.</text>
</comment>
<dbReference type="InterPro" id="IPR018060">
    <property type="entry name" value="HTH_AraC"/>
</dbReference>
<dbReference type="Proteomes" id="UP001166286">
    <property type="component" value="Unassembled WGS sequence"/>
</dbReference>
<evidence type="ECO:0000313" key="9">
    <source>
        <dbReference type="Proteomes" id="UP001166286"/>
    </source>
</evidence>
<dbReference type="GO" id="GO:0008168">
    <property type="term" value="F:methyltransferase activity"/>
    <property type="evidence" value="ECO:0007669"/>
    <property type="project" value="UniProtKB-KW"/>
</dbReference>
<dbReference type="GO" id="GO:0003700">
    <property type="term" value="F:DNA-binding transcription factor activity"/>
    <property type="evidence" value="ECO:0007669"/>
    <property type="project" value="InterPro"/>
</dbReference>
<dbReference type="EMBL" id="JAFEKC020000019">
    <property type="protein sequence ID" value="KAK0509084.1"/>
    <property type="molecule type" value="Genomic_DNA"/>
</dbReference>
<protein>
    <recommendedName>
        <fullName evidence="7">HTH araC/xylS-type domain-containing protein</fullName>
    </recommendedName>
</protein>